<sequence>MSLHNYITIRSAYTRSINVEKHSSSLESVAGYLPTSRSLDTLQRVVDTFGNKEVPRSWSLVGPYGSGKSAFAVFLSALLADPTSQLQRQAYANLYAVNKDLSDSFSNEINQSSGYLRVMISGSSEPLLKRILKSFHQATINLWGATKGKSPEIIYDFEKALNTESMSANELVLLIAKLQSVLSTSKTHSLKGIVLIIDELGKFLEYASRHEDSNDLFVLQAIAEHAQQPNDITLMQFVMLHKSFEQYALGLSEQSRNQWAAVQGRFEEIPFIENTEQVLRVVSRAIEQNDVVQSETQLYDLMRKTVKVLEREGALPSLLNHDSAVELFTDCYPLHPCSALLLPYLCQQVAQNERTLFSYLGSSEAFGFQSMLSSLNHLGDVILPHDIYNYFIANQTTVLGDFQTQRRWVEVITAIERLGDVESQATINLLKTIGLFNIVGAKGGLKPSEEILLSCFEPQVFHRAVKELTEKSIITHRKFNNEYRVWQGSDFDLHDALEKELDKLRGLSVSLASELMKSNPQQPIVARKYTIQTGSLRYFMPVYADASSIHKQVIEDKQAKIIFYLSNDNEEQSVILQDVLNNMKGANIICVASNSNLLAQVTLEINAYRRISTSQEIHNDPVAKKELEVNLNAAVSNQKKLLSELLYQPEKSTWFYKGRKQSVCSKRDIQQMLSKAFHDKYPYTPHIFNELINRDKPSPQAAAGRGKLMKAMLNGQNAENLGIDKFPPEKAMYMAILKENCLHKRVNGNYIFDAPYGESTYLNVWLKISEFMDSTEKKAKSFSELSEELMDAPYGVKAGLLPIFYLHAYLLYQDDIAFYEEGKYQPQMTDEHIDRFIRKPDDFTFQLYKVEGINASLINAYSEALYEGKNKSRKVINLARPLVTFYEGLPDFTKSTRSPDLLSPMTLKVRDAIKMSKSPEKLIFEELPAALGYKTLEESSNLDVKEFSARLHQVIRELKNAYMKLLTVQAQAISSQLHDGGVYELQELRAHMKNQYGMLEHLAIDNTRSFVKRLIDSKGDEKLWLENVLVNMSRKHPSEWKDQDLAKAEANLADLSRRLRELQAIAYEQNRQRNIAKNDSDFEVIMLRSIKQSTHPKERVVTINKSEQHVVDEHIQSMRDIISELDEHTRMAVLAQLIDMELPEGQSYE</sequence>
<evidence type="ECO:0000313" key="3">
    <source>
        <dbReference type="Proteomes" id="UP001279860"/>
    </source>
</evidence>
<evidence type="ECO:0000313" key="2">
    <source>
        <dbReference type="EMBL" id="MDW6092164.1"/>
    </source>
</evidence>
<dbReference type="Proteomes" id="UP001279860">
    <property type="component" value="Unassembled WGS sequence"/>
</dbReference>
<keyword evidence="1" id="KW-0175">Coiled coil</keyword>
<protein>
    <recommendedName>
        <fullName evidence="4">ATP-binding protein</fullName>
    </recommendedName>
</protein>
<proteinExistence type="predicted"/>
<keyword evidence="3" id="KW-1185">Reference proteome</keyword>
<dbReference type="EMBL" id="JAWRCP010000001">
    <property type="protein sequence ID" value="MDW6092164.1"/>
    <property type="molecule type" value="Genomic_DNA"/>
</dbReference>
<feature type="coiled-coil region" evidence="1">
    <location>
        <begin position="1045"/>
        <end position="1072"/>
    </location>
</feature>
<accession>A0ABU4IV28</accession>
<dbReference type="RefSeq" id="WP_318584560.1">
    <property type="nucleotide sequence ID" value="NZ_JAWRCP010000001.1"/>
</dbReference>
<organism evidence="2 3">
    <name type="scientific">Vibrio rhizosphaerae</name>
    <dbReference type="NCBI Taxonomy" id="398736"/>
    <lineage>
        <taxon>Bacteria</taxon>
        <taxon>Pseudomonadati</taxon>
        <taxon>Pseudomonadota</taxon>
        <taxon>Gammaproteobacteria</taxon>
        <taxon>Vibrionales</taxon>
        <taxon>Vibrionaceae</taxon>
        <taxon>Vibrio</taxon>
    </lineage>
</organism>
<dbReference type="SUPFAM" id="SSF52540">
    <property type="entry name" value="P-loop containing nucleoside triphosphate hydrolases"/>
    <property type="match status" value="1"/>
</dbReference>
<comment type="caution">
    <text evidence="2">The sequence shown here is derived from an EMBL/GenBank/DDBJ whole genome shotgun (WGS) entry which is preliminary data.</text>
</comment>
<reference evidence="2 3" key="1">
    <citation type="submission" date="2023-11" db="EMBL/GenBank/DDBJ databases">
        <title>Plant-associative lifestyle of Vibrio porteresiae and its evolutionary dynamics.</title>
        <authorList>
            <person name="Rameshkumar N."/>
            <person name="Kirti K."/>
        </authorList>
    </citation>
    <scope>NUCLEOTIDE SEQUENCE [LARGE SCALE GENOMIC DNA]</scope>
    <source>
        <strain evidence="2 3">MSSRF7</strain>
    </source>
</reference>
<evidence type="ECO:0000256" key="1">
    <source>
        <dbReference type="SAM" id="Coils"/>
    </source>
</evidence>
<evidence type="ECO:0008006" key="4">
    <source>
        <dbReference type="Google" id="ProtNLM"/>
    </source>
</evidence>
<name>A0ABU4IV28_9VIBR</name>
<gene>
    <name evidence="2" type="ORF">SBX64_06355</name>
</gene>
<dbReference type="InterPro" id="IPR027417">
    <property type="entry name" value="P-loop_NTPase"/>
</dbReference>